<dbReference type="Gene3D" id="1.20.1280.50">
    <property type="match status" value="1"/>
</dbReference>
<dbReference type="SMART" id="SM00256">
    <property type="entry name" value="FBOX"/>
    <property type="match status" value="1"/>
</dbReference>
<comment type="caution">
    <text evidence="2">The sequence shown here is derived from an EMBL/GenBank/DDBJ whole genome shotgun (WGS) entry which is preliminary data.</text>
</comment>
<dbReference type="PANTHER" id="PTHR31672:SF13">
    <property type="entry name" value="F-BOX PROTEIN CPR30-LIKE"/>
    <property type="match status" value="1"/>
</dbReference>
<gene>
    <name evidence="2" type="ORF">RJ641_004155</name>
</gene>
<dbReference type="PROSITE" id="PS50181">
    <property type="entry name" value="FBOX"/>
    <property type="match status" value="1"/>
</dbReference>
<accession>A0AAN8Z9K1</accession>
<feature type="domain" description="F-box" evidence="1">
    <location>
        <begin position="4"/>
        <end position="51"/>
    </location>
</feature>
<dbReference type="InterPro" id="IPR017451">
    <property type="entry name" value="F-box-assoc_interact_dom"/>
</dbReference>
<name>A0AAN8Z9K1_9MAGN</name>
<dbReference type="PANTHER" id="PTHR31672">
    <property type="entry name" value="BNACNNG10540D PROTEIN"/>
    <property type="match status" value="1"/>
</dbReference>
<reference evidence="2 3" key="1">
    <citation type="submission" date="2023-12" db="EMBL/GenBank/DDBJ databases">
        <title>A high-quality genome assembly for Dillenia turbinata (Dilleniales).</title>
        <authorList>
            <person name="Chanderbali A."/>
        </authorList>
    </citation>
    <scope>NUCLEOTIDE SEQUENCE [LARGE SCALE GENOMIC DNA]</scope>
    <source>
        <strain evidence="2">LSX21</strain>
        <tissue evidence="2">Leaf</tissue>
    </source>
</reference>
<dbReference type="SUPFAM" id="SSF81383">
    <property type="entry name" value="F-box domain"/>
    <property type="match status" value="1"/>
</dbReference>
<proteinExistence type="predicted"/>
<dbReference type="InterPro" id="IPR050796">
    <property type="entry name" value="SCF_F-box_component"/>
</dbReference>
<evidence type="ECO:0000259" key="1">
    <source>
        <dbReference type="PROSITE" id="PS50181"/>
    </source>
</evidence>
<keyword evidence="3" id="KW-1185">Reference proteome</keyword>
<dbReference type="InterPro" id="IPR001810">
    <property type="entry name" value="F-box_dom"/>
</dbReference>
<dbReference type="AlphaFoldDB" id="A0AAN8Z9K1"/>
<dbReference type="InterPro" id="IPR036047">
    <property type="entry name" value="F-box-like_dom_sf"/>
</dbReference>
<protein>
    <submittedName>
        <fullName evidence="2">F-box domain</fullName>
    </submittedName>
</protein>
<evidence type="ECO:0000313" key="3">
    <source>
        <dbReference type="Proteomes" id="UP001370490"/>
    </source>
</evidence>
<sequence>MAERLMLPTLPEEIILEILYRLPVKSLLRFRSVSKRWLFLISNPDFIHSHLKHSQMQLDRLRILVSVFDGNDIKSSSMPLSIEKVAAMEKLNFPYISETIQIKLMGSCNGLLCLIDRYTEADIYMWNPCTSDCKKLPRLEYLTEKYHPNCGFGYDPSNDDYKVVLNSTESEDVMSVCVFSLKSNSWRVFSEEYYGLLDDYLYPGIYLNGSLHWRGFSRDCEHVFKIVYFDLVKEEFGEFPLPIKHTGLLGAIGGCLCVCARSVGSLVEVFVMKEYGVKESWSKMFNVYGGISHDLTYLHYTMDGDILLLVDNEELGIHSLEKSKWSILSVSNVEVQAAMYVESLVSPNKRDQATAESIAKLQLIKSPRLSFLQQIHNYKALPKHMVGQSRLESFYLADLAECRFLPLSEELWQCPQGLQAWRKLKVIDFNGFSAVLIRASDGDRIAKLMKAREEQMMKAISVVFPAFDIAGSGRAFRECVTVKECYILQQGIYEVCLRDDHYMNPYDFKAEIASFSFAVEAMMSFALWTFLARFGNSRWIDGGWRVLHSGQWKGSVQKT</sequence>
<evidence type="ECO:0000313" key="2">
    <source>
        <dbReference type="EMBL" id="KAK6930061.1"/>
    </source>
</evidence>
<dbReference type="Proteomes" id="UP001370490">
    <property type="component" value="Unassembled WGS sequence"/>
</dbReference>
<dbReference type="CDD" id="cd22157">
    <property type="entry name" value="F-box_AtFBW1-like"/>
    <property type="match status" value="1"/>
</dbReference>
<dbReference type="Pfam" id="PF07734">
    <property type="entry name" value="FBA_1"/>
    <property type="match status" value="1"/>
</dbReference>
<dbReference type="InterPro" id="IPR006527">
    <property type="entry name" value="F-box-assoc_dom_typ1"/>
</dbReference>
<organism evidence="2 3">
    <name type="scientific">Dillenia turbinata</name>
    <dbReference type="NCBI Taxonomy" id="194707"/>
    <lineage>
        <taxon>Eukaryota</taxon>
        <taxon>Viridiplantae</taxon>
        <taxon>Streptophyta</taxon>
        <taxon>Embryophyta</taxon>
        <taxon>Tracheophyta</taxon>
        <taxon>Spermatophyta</taxon>
        <taxon>Magnoliopsida</taxon>
        <taxon>eudicotyledons</taxon>
        <taxon>Gunneridae</taxon>
        <taxon>Pentapetalae</taxon>
        <taxon>Dilleniales</taxon>
        <taxon>Dilleniaceae</taxon>
        <taxon>Dillenia</taxon>
    </lineage>
</organism>
<dbReference type="Pfam" id="PF00646">
    <property type="entry name" value="F-box"/>
    <property type="match status" value="1"/>
</dbReference>
<dbReference type="EMBL" id="JBAMMX010000012">
    <property type="protein sequence ID" value="KAK6930061.1"/>
    <property type="molecule type" value="Genomic_DNA"/>
</dbReference>
<dbReference type="NCBIfam" id="TIGR01640">
    <property type="entry name" value="F_box_assoc_1"/>
    <property type="match status" value="1"/>
</dbReference>